<evidence type="ECO:0000313" key="3">
    <source>
        <dbReference type="Proteomes" id="UP000705823"/>
    </source>
</evidence>
<dbReference type="InterPro" id="IPR027417">
    <property type="entry name" value="P-loop_NTPase"/>
</dbReference>
<protein>
    <submittedName>
        <fullName evidence="2">HTR-like protein</fullName>
    </submittedName>
</protein>
<dbReference type="EMBL" id="RKLU01000003">
    <property type="protein sequence ID" value="TQQ81212.1"/>
    <property type="molecule type" value="Genomic_DNA"/>
</dbReference>
<dbReference type="InterPro" id="IPR055549">
    <property type="entry name" value="DUF7125"/>
</dbReference>
<keyword evidence="3" id="KW-1185">Reference proteome</keyword>
<evidence type="ECO:0000313" key="2">
    <source>
        <dbReference type="EMBL" id="TQQ81212.1"/>
    </source>
</evidence>
<feature type="compositionally biased region" description="Acidic residues" evidence="1">
    <location>
        <begin position="170"/>
        <end position="184"/>
    </location>
</feature>
<dbReference type="OrthoDB" id="337234at2157"/>
<evidence type="ECO:0000256" key="1">
    <source>
        <dbReference type="SAM" id="MobiDB-lite"/>
    </source>
</evidence>
<organism evidence="2 3">
    <name type="scientific">Halonotius terrestris</name>
    <dbReference type="NCBI Taxonomy" id="2487750"/>
    <lineage>
        <taxon>Archaea</taxon>
        <taxon>Methanobacteriati</taxon>
        <taxon>Methanobacteriota</taxon>
        <taxon>Stenosarchaea group</taxon>
        <taxon>Halobacteria</taxon>
        <taxon>Halobacteriales</taxon>
        <taxon>Haloferacaceae</taxon>
        <taxon>Halonotius</taxon>
    </lineage>
</organism>
<proteinExistence type="predicted"/>
<dbReference type="RefSeq" id="WP_142979773.1">
    <property type="nucleotide sequence ID" value="NZ_RKLU01000003.1"/>
</dbReference>
<dbReference type="Pfam" id="PF23442">
    <property type="entry name" value="DUF7125"/>
    <property type="match status" value="1"/>
</dbReference>
<dbReference type="Proteomes" id="UP000705823">
    <property type="component" value="Unassembled WGS sequence"/>
</dbReference>
<feature type="compositionally biased region" description="Acidic residues" evidence="1">
    <location>
        <begin position="138"/>
        <end position="154"/>
    </location>
</feature>
<dbReference type="AlphaFoldDB" id="A0A8J8PBY9"/>
<dbReference type="SUPFAM" id="SSF52540">
    <property type="entry name" value="P-loop containing nucleoside triphosphate hydrolases"/>
    <property type="match status" value="1"/>
</dbReference>
<sequence>MVDMPFGVSRLDSLLGGGVPTGSVVVLATEPGAGGRQFLRTSAAMNALATTDNERFEFYYGDLEGDDVIAPPAVHYCSLAATADSLETILGETVADEVAASAADAIHYRDFSPTYFGSSPVPPEWYLGGSDSTPSPLPEEDAADSDAADSDEADGVAAEGDPFEYSGESADGDTAVDDDPDGDSDGSVGEAESSTTPASILPALREYLIEHAAGNLVVIDAITDLGTLPDDEVAWDEVTRLLRGLTRAVTDWGGVVLVLADAEAVTPPELGALSAAATGTLQFGWETGGSKRARVMNVRELRGALSRLEREDIVQFEAEMHDRGYDLSNVKKIR</sequence>
<comment type="caution">
    <text evidence="2">The sequence shown here is derived from an EMBL/GenBank/DDBJ whole genome shotgun (WGS) entry which is preliminary data.</text>
</comment>
<reference evidence="2" key="1">
    <citation type="submission" date="2019-02" db="EMBL/GenBank/DDBJ databases">
        <title>Halonotius sp. a new haloarchaeum isolated from saline soil.</title>
        <authorList>
            <person name="Duran-Viseras A."/>
            <person name="Sanchez-Porro C."/>
            <person name="Ventosa A."/>
        </authorList>
    </citation>
    <scope>NUCLEOTIDE SEQUENCE</scope>
    <source>
        <strain evidence="2">F15B</strain>
    </source>
</reference>
<feature type="region of interest" description="Disordered" evidence="1">
    <location>
        <begin position="122"/>
        <end position="196"/>
    </location>
</feature>
<name>A0A8J8PBY9_9EURY</name>
<accession>A0A8J8PBY9</accession>
<dbReference type="Gene3D" id="3.40.50.300">
    <property type="entry name" value="P-loop containing nucleotide triphosphate hydrolases"/>
    <property type="match status" value="2"/>
</dbReference>
<gene>
    <name evidence="2" type="ORF">EGH24_08765</name>
</gene>